<keyword evidence="1" id="KW-0812">Transmembrane</keyword>
<evidence type="ECO:0000256" key="1">
    <source>
        <dbReference type="SAM" id="Phobius"/>
    </source>
</evidence>
<reference evidence="2 3" key="1">
    <citation type="submission" date="2017-09" db="EMBL/GenBank/DDBJ databases">
        <title>Depth-based differentiation of microbial function through sediment-hosted aquifers and enrichment of novel symbionts in the deep terrestrial subsurface.</title>
        <authorList>
            <person name="Probst A.J."/>
            <person name="Ladd B."/>
            <person name="Jarett J.K."/>
            <person name="Geller-Mcgrath D.E."/>
            <person name="Sieber C.M."/>
            <person name="Emerson J.B."/>
            <person name="Anantharaman K."/>
            <person name="Thomas B.C."/>
            <person name="Malmstrom R."/>
            <person name="Stieglmeier M."/>
            <person name="Klingl A."/>
            <person name="Woyke T."/>
            <person name="Ryan C.M."/>
            <person name="Banfield J.F."/>
        </authorList>
    </citation>
    <scope>NUCLEOTIDE SEQUENCE [LARGE SCALE GENOMIC DNA]</scope>
    <source>
        <strain evidence="2">CG22_combo_CG10-13_8_21_14_all_39_10</strain>
    </source>
</reference>
<dbReference type="EMBL" id="PCSW01000084">
    <property type="protein sequence ID" value="PIP57497.1"/>
    <property type="molecule type" value="Genomic_DNA"/>
</dbReference>
<keyword evidence="1" id="KW-1133">Transmembrane helix</keyword>
<organism evidence="2 3">
    <name type="scientific">Candidatus Woesebacteria bacterium CG22_combo_CG10-13_8_21_14_all_39_10</name>
    <dbReference type="NCBI Taxonomy" id="1975059"/>
    <lineage>
        <taxon>Bacteria</taxon>
        <taxon>Candidatus Woeseibacteriota</taxon>
    </lineage>
</organism>
<evidence type="ECO:0008006" key="4">
    <source>
        <dbReference type="Google" id="ProtNLM"/>
    </source>
</evidence>
<keyword evidence="1" id="KW-0472">Membrane</keyword>
<evidence type="ECO:0000313" key="2">
    <source>
        <dbReference type="EMBL" id="PIP57497.1"/>
    </source>
</evidence>
<comment type="caution">
    <text evidence="2">The sequence shown here is derived from an EMBL/GenBank/DDBJ whole genome shotgun (WGS) entry which is preliminary data.</text>
</comment>
<name>A0A2H0BIL1_9BACT</name>
<dbReference type="InterPro" id="IPR025101">
    <property type="entry name" value="DUF4012"/>
</dbReference>
<proteinExistence type="predicted"/>
<dbReference type="AlphaFoldDB" id="A0A2H0BIL1"/>
<feature type="transmembrane region" description="Helical" evidence="1">
    <location>
        <begin position="255"/>
        <end position="282"/>
    </location>
</feature>
<evidence type="ECO:0000313" key="3">
    <source>
        <dbReference type="Proteomes" id="UP000229847"/>
    </source>
</evidence>
<gene>
    <name evidence="2" type="ORF">COX03_02715</name>
</gene>
<accession>A0A2H0BIL1</accession>
<protein>
    <recommendedName>
        <fullName evidence="4">DUF4012 domain-containing protein</fullName>
    </recommendedName>
</protein>
<sequence length="834" mass="94190">MRPTVFLFSEPCAFTLYILENLLSNLCRVVVFSNSVPYWKKFTSHITKTSYLIFDSQKNYNKYPKPDYFLLVDFFDVSLSSALGSKGFAIVSEKNLQEIDIELPETVGVISLDNLFGPRMELDERSRISQVVGSAVKKEKIKVQEKEKISPVYMGDAAKLIVKWLFSFGPYGEVASISSSRVNLVDICQSIKKIYPDFKYRTVNQYNNNPVFAKKKTYLLDRDNNKLLEETLLWFKNNTLPKVVSRKVKVEYFGALKILVALSVILATPFVFILIAISFFLVSEKMVSSEKFNPARFFINASYAVSNIANKESGVLANVPVLGRLYAPASSFSDIIKNASLVGSRGFDLINETYYLSDQVLKDEEYNLKEIQDKITSNLVYVETRLSFIESEAKNYPNLHKFAYLYKRVNLPRIKKLIINAGKVVQSLPDLLGVAKTKTYLVLFQNNMELRPTGGFIGSFALVSFSSGKLDEVGVQDVYSADGQLKGHVEPPQPIKKYLGETNWFLRDSNWGPDFPVSAERAEWFLDKEIDVPVDGVMAIDLNAIKDFLKIIGPIYLSDYQTSVSDDNFYEKTQSEVEGNFFPGSTKKANFITALSKEMVNALILNKDSNKTKLAKIIYNNLEARHIQIFLHNNLVKEALSNLNWDGAFNYPNCSGNCFSDLLGLVEANLGVNKSNYYIERKYNISVGLQEGLIKKNLSVTYKNSANLAMGNSGIYKTYSRLVVPLNSVLEFIKVGDGLIQPDIETVAGRKEVGFYFELMPGQTKTVNISWQTVQPLSLNRAGEYQMYIRKQAGTPAEPMTVTYNSPSGVDLRIEPGYNTLFAKDIHSRIIWKK</sequence>
<dbReference type="Proteomes" id="UP000229847">
    <property type="component" value="Unassembled WGS sequence"/>
</dbReference>
<dbReference type="Pfam" id="PF13196">
    <property type="entry name" value="DUF4012"/>
    <property type="match status" value="1"/>
</dbReference>